<sequence>MAEYGTMTPFHDTPTSYTPDEMKRVIQDALDQTNSPLSHLNTPVLEPRHSSVFTSTPTLIPSDSSPSSSPSSENSPDDPDPSPCKARLQRLTPHSLTPLLPHLSPTPPRSSHPSPIRPTPSHNPGTHTFSVEAPFLHAMIKLLERQANIVPAHLFTREDVQIIVQKEIDKFTRGKEEEERMAMEVARRDNSRERSKLAGYITLPDILIAAVGFAGIMVFRRACKVLPSETRGFVVEGGKGGFWGVLGAGLLRGILVGVDWLREGRRSFG</sequence>
<feature type="transmembrane region" description="Helical" evidence="2">
    <location>
        <begin position="197"/>
        <end position="220"/>
    </location>
</feature>
<dbReference type="AlphaFoldDB" id="A0A9P9DIF9"/>
<keyword evidence="4" id="KW-1185">Reference proteome</keyword>
<keyword evidence="2" id="KW-0812">Transmembrane</keyword>
<feature type="compositionally biased region" description="Polar residues" evidence="1">
    <location>
        <begin position="30"/>
        <end position="41"/>
    </location>
</feature>
<protein>
    <submittedName>
        <fullName evidence="3">Uncharacterized protein</fullName>
    </submittedName>
</protein>
<evidence type="ECO:0000256" key="2">
    <source>
        <dbReference type="SAM" id="Phobius"/>
    </source>
</evidence>
<proteinExistence type="predicted"/>
<keyword evidence="2" id="KW-1133">Transmembrane helix</keyword>
<dbReference type="OrthoDB" id="3800254at2759"/>
<dbReference type="Proteomes" id="UP000700596">
    <property type="component" value="Unassembled WGS sequence"/>
</dbReference>
<dbReference type="EMBL" id="JAGMWT010000011">
    <property type="protein sequence ID" value="KAH7119784.1"/>
    <property type="molecule type" value="Genomic_DNA"/>
</dbReference>
<feature type="compositionally biased region" description="Low complexity" evidence="1">
    <location>
        <begin position="61"/>
        <end position="74"/>
    </location>
</feature>
<feature type="compositionally biased region" description="Pro residues" evidence="1">
    <location>
        <begin position="104"/>
        <end position="118"/>
    </location>
</feature>
<evidence type="ECO:0000256" key="1">
    <source>
        <dbReference type="SAM" id="MobiDB-lite"/>
    </source>
</evidence>
<keyword evidence="2" id="KW-0472">Membrane</keyword>
<evidence type="ECO:0000313" key="4">
    <source>
        <dbReference type="Proteomes" id="UP000700596"/>
    </source>
</evidence>
<organism evidence="3 4">
    <name type="scientific">Dendryphion nanum</name>
    <dbReference type="NCBI Taxonomy" id="256645"/>
    <lineage>
        <taxon>Eukaryota</taxon>
        <taxon>Fungi</taxon>
        <taxon>Dikarya</taxon>
        <taxon>Ascomycota</taxon>
        <taxon>Pezizomycotina</taxon>
        <taxon>Dothideomycetes</taxon>
        <taxon>Pleosporomycetidae</taxon>
        <taxon>Pleosporales</taxon>
        <taxon>Torulaceae</taxon>
        <taxon>Dendryphion</taxon>
    </lineage>
</organism>
<feature type="region of interest" description="Disordered" evidence="1">
    <location>
        <begin position="1"/>
        <end position="129"/>
    </location>
</feature>
<accession>A0A9P9DIF9</accession>
<name>A0A9P9DIF9_9PLEO</name>
<comment type="caution">
    <text evidence="3">The sequence shown here is derived from an EMBL/GenBank/DDBJ whole genome shotgun (WGS) entry which is preliminary data.</text>
</comment>
<reference evidence="3" key="1">
    <citation type="journal article" date="2021" name="Nat. Commun.">
        <title>Genetic determinants of endophytism in the Arabidopsis root mycobiome.</title>
        <authorList>
            <person name="Mesny F."/>
            <person name="Miyauchi S."/>
            <person name="Thiergart T."/>
            <person name="Pickel B."/>
            <person name="Atanasova L."/>
            <person name="Karlsson M."/>
            <person name="Huettel B."/>
            <person name="Barry K.W."/>
            <person name="Haridas S."/>
            <person name="Chen C."/>
            <person name="Bauer D."/>
            <person name="Andreopoulos W."/>
            <person name="Pangilinan J."/>
            <person name="LaButti K."/>
            <person name="Riley R."/>
            <person name="Lipzen A."/>
            <person name="Clum A."/>
            <person name="Drula E."/>
            <person name="Henrissat B."/>
            <person name="Kohler A."/>
            <person name="Grigoriev I.V."/>
            <person name="Martin F.M."/>
            <person name="Hacquard S."/>
        </authorList>
    </citation>
    <scope>NUCLEOTIDE SEQUENCE</scope>
    <source>
        <strain evidence="3">MPI-CAGE-CH-0243</strain>
    </source>
</reference>
<evidence type="ECO:0000313" key="3">
    <source>
        <dbReference type="EMBL" id="KAH7119784.1"/>
    </source>
</evidence>
<feature type="transmembrane region" description="Helical" evidence="2">
    <location>
        <begin position="240"/>
        <end position="261"/>
    </location>
</feature>
<gene>
    <name evidence="3" type="ORF">B0J11DRAFT_590752</name>
</gene>
<feature type="compositionally biased region" description="Low complexity" evidence="1">
    <location>
        <begin position="90"/>
        <end position="103"/>
    </location>
</feature>